<feature type="region of interest" description="Disordered" evidence="1">
    <location>
        <begin position="213"/>
        <end position="238"/>
    </location>
</feature>
<name>A0A7N0V3A6_KALFE</name>
<keyword evidence="3" id="KW-1185">Reference proteome</keyword>
<dbReference type="Proteomes" id="UP000594263">
    <property type="component" value="Unplaced"/>
</dbReference>
<dbReference type="GO" id="GO:0045892">
    <property type="term" value="P:negative regulation of DNA-templated transcription"/>
    <property type="evidence" value="ECO:0007669"/>
    <property type="project" value="InterPro"/>
</dbReference>
<dbReference type="InterPro" id="IPR034583">
    <property type="entry name" value="EMF1"/>
</dbReference>
<organism evidence="2 3">
    <name type="scientific">Kalanchoe fedtschenkoi</name>
    <name type="common">Lavender scallops</name>
    <name type="synonym">South American air plant</name>
    <dbReference type="NCBI Taxonomy" id="63787"/>
    <lineage>
        <taxon>Eukaryota</taxon>
        <taxon>Viridiplantae</taxon>
        <taxon>Streptophyta</taxon>
        <taxon>Embryophyta</taxon>
        <taxon>Tracheophyta</taxon>
        <taxon>Spermatophyta</taxon>
        <taxon>Magnoliopsida</taxon>
        <taxon>eudicotyledons</taxon>
        <taxon>Gunneridae</taxon>
        <taxon>Pentapetalae</taxon>
        <taxon>Saxifragales</taxon>
        <taxon>Crassulaceae</taxon>
        <taxon>Kalanchoe</taxon>
    </lineage>
</organism>
<feature type="region of interest" description="Disordered" evidence="1">
    <location>
        <begin position="677"/>
        <end position="705"/>
    </location>
</feature>
<feature type="compositionally biased region" description="Polar residues" evidence="1">
    <location>
        <begin position="168"/>
        <end position="177"/>
    </location>
</feature>
<evidence type="ECO:0000313" key="3">
    <source>
        <dbReference type="Proteomes" id="UP000594263"/>
    </source>
</evidence>
<feature type="compositionally biased region" description="Basic residues" evidence="1">
    <location>
        <begin position="472"/>
        <end position="489"/>
    </location>
</feature>
<dbReference type="GO" id="GO:0009910">
    <property type="term" value="P:negative regulation of flower development"/>
    <property type="evidence" value="ECO:0007669"/>
    <property type="project" value="InterPro"/>
</dbReference>
<feature type="compositionally biased region" description="Basic and acidic residues" evidence="1">
    <location>
        <begin position="373"/>
        <end position="387"/>
    </location>
</feature>
<reference evidence="2" key="1">
    <citation type="submission" date="2021-01" db="UniProtKB">
        <authorList>
            <consortium name="EnsemblPlants"/>
        </authorList>
    </citation>
    <scope>IDENTIFICATION</scope>
</reference>
<feature type="region of interest" description="Disordered" evidence="1">
    <location>
        <begin position="166"/>
        <end position="196"/>
    </location>
</feature>
<dbReference type="Gramene" id="Kaladp0095s0504.1.v1.1">
    <property type="protein sequence ID" value="Kaladp0095s0504.1.v1.1"/>
    <property type="gene ID" value="Kaladp0095s0504.v1.1"/>
</dbReference>
<evidence type="ECO:0000313" key="2">
    <source>
        <dbReference type="EnsemblPlants" id="Kaladp0095s0504.1.v1.1"/>
    </source>
</evidence>
<feature type="region of interest" description="Disordered" evidence="1">
    <location>
        <begin position="465"/>
        <end position="529"/>
    </location>
</feature>
<proteinExistence type="predicted"/>
<dbReference type="GO" id="GO:0048367">
    <property type="term" value="P:shoot system development"/>
    <property type="evidence" value="ECO:0007669"/>
    <property type="project" value="InterPro"/>
</dbReference>
<dbReference type="PANTHER" id="PTHR35504">
    <property type="entry name" value="PROTEIN EMBRYONIC FLOWER 1"/>
    <property type="match status" value="1"/>
</dbReference>
<sequence>MEKCRHFTMRGAVAEFRKQDWRLSYPFPLPKEPMPEQINSLLPPLDIHRSRWWNCEGCVEDFIEGDCPGQLNGAGPSLAPSDVKFATKTDGSRVDKVCVNISVAIDADANALQQLSGTDVGDFGAEGTTIEEQRTRSEDPKTNAICDATNLGLFITQKRKVMFDLNEPPTSETSEATLETDVPETEEPIMSDHNPDCDEIRKIASVAEQLEENTVESEASPVATAASPATEGLISDHNPDCNKITDLVVLDEEHAKDAVDSVASPVAYDAGMGNVNHSPPDLQTTDSFEVEDDDDLIPIRNKKALRRRKTPKYRTLAELIKEAKGQKSQAVQSDGTDDVVPTSDPQPKKSILKKKNKSQHSPIQEEPSPKLSDASKDAPRKEVKNRAFDFNLPLEKNGVVLDDNNLQPTQPCGKRKRRDYADEKDTSDTTVSEPTEMAKASPHIENGKCLLPKKRRIFGNEVNGVSDAEKSRRGKSCAMKAKHASKKRQSQNLVAERRKVPTTQSKKYAGKDSSEQIFGSERQKKKNHSDVIGCVSELRRTDESPIIVGKEVALGERPISIRAQDDAPKNEKLPLKRNRTFGKEALKTPTDNEKLCLEKIDTRKRKTVNHPASVKIVERGSKEKQNFNPVEEHGKVPPTQNKESVAVEADWRIFGAQKKKKNCIDNAAGKQHMFQAEQKKKKKNRGDVSGRACGHGPDQRRHAKTRKEMGLKDSGTVNQQFAREQEALTGMHLLSMVAAETEDAILPLGGIREKALVPLHAVAPLNSNMLTLGYSGCAQATVASEDFLTDEAEDVELLMLGPEDLPLRSHRIIKPIAAEPMRVVKWVDSGARPFMNENTKYQRSNAAGGSRTVQQ</sequence>
<evidence type="ECO:0000256" key="1">
    <source>
        <dbReference type="SAM" id="MobiDB-lite"/>
    </source>
</evidence>
<dbReference type="EnsemblPlants" id="Kaladp0095s0504.1.v1.1">
    <property type="protein sequence ID" value="Kaladp0095s0504.1.v1.1"/>
    <property type="gene ID" value="Kaladp0095s0504.v1.1"/>
</dbReference>
<feature type="region of interest" description="Disordered" evidence="1">
    <location>
        <begin position="321"/>
        <end position="442"/>
    </location>
</feature>
<feature type="compositionally biased region" description="Low complexity" evidence="1">
    <location>
        <begin position="216"/>
        <end position="231"/>
    </location>
</feature>
<dbReference type="PANTHER" id="PTHR35504:SF1">
    <property type="entry name" value="PROTEIN EMBRYONIC FLOWER 1"/>
    <property type="match status" value="1"/>
</dbReference>
<dbReference type="AlphaFoldDB" id="A0A7N0V3A6"/>
<protein>
    <submittedName>
        <fullName evidence="2">Uncharacterized protein</fullName>
    </submittedName>
</protein>
<accession>A0A7N0V3A6</accession>